<feature type="region of interest" description="Disordered" evidence="1">
    <location>
        <begin position="1"/>
        <end position="88"/>
    </location>
</feature>
<dbReference type="InterPro" id="IPR036457">
    <property type="entry name" value="PPM-type-like_dom_sf"/>
</dbReference>
<dbReference type="Proteomes" id="UP001500151">
    <property type="component" value="Unassembled WGS sequence"/>
</dbReference>
<evidence type="ECO:0008006" key="4">
    <source>
        <dbReference type="Google" id="ProtNLM"/>
    </source>
</evidence>
<feature type="compositionally biased region" description="Pro residues" evidence="1">
    <location>
        <begin position="21"/>
        <end position="38"/>
    </location>
</feature>
<dbReference type="RefSeq" id="WP_344390761.1">
    <property type="nucleotide sequence ID" value="NZ_BAAASJ010000032.1"/>
</dbReference>
<dbReference type="EMBL" id="BAAASJ010000032">
    <property type="protein sequence ID" value="GAA2636011.1"/>
    <property type="molecule type" value="Genomic_DNA"/>
</dbReference>
<sequence>MTEHDRSDRRPATAPACAPAASPPPDARQPYPSGPPPAWWAMSPQPPRASETPADRSGAGERPVVREEQRGSSPDGLVDRPSADRSPPQRIWYESHHLLQALSVWTERVPGRGEDAEPFVAHHSPSGQGLLSVFDGSGGAGAAPVWQAADGTSRTSAWVGARVARLATDIWFREVSGGETATPETLHEYLKYFLASAPQRRSKISGTMRRQLPTTLAAVHYRVLDAQGGLELQPLWAGDSRAYVLREDAGLQVLTRDHTRESDALELLRTDPPMTNLVCADREFTIDSQRLRYRMPCVLVVATDGFFGYVHTPPDFECMLLRTLQQAHTEGEWADQIRREVQSYTADDASLAVLALGYPTFQELRDRFAPRYQELADRYVRSRPRGLDRTPAASEAVAKPAPEDPAGLPARVRLWQDTTWQAYRAGYEIHLPPAPEERA</sequence>
<name>A0ABP6D536_9ACTN</name>
<evidence type="ECO:0000313" key="3">
    <source>
        <dbReference type="Proteomes" id="UP001500151"/>
    </source>
</evidence>
<protein>
    <recommendedName>
        <fullName evidence="4">Serine/threonine protein phosphatase</fullName>
    </recommendedName>
</protein>
<evidence type="ECO:0000313" key="2">
    <source>
        <dbReference type="EMBL" id="GAA2636011.1"/>
    </source>
</evidence>
<feature type="compositionally biased region" description="Basic and acidic residues" evidence="1">
    <location>
        <begin position="1"/>
        <end position="11"/>
    </location>
</feature>
<keyword evidence="3" id="KW-1185">Reference proteome</keyword>
<dbReference type="Gene3D" id="3.60.40.10">
    <property type="entry name" value="PPM-type phosphatase domain"/>
    <property type="match status" value="1"/>
</dbReference>
<dbReference type="SUPFAM" id="SSF81606">
    <property type="entry name" value="PP2C-like"/>
    <property type="match status" value="1"/>
</dbReference>
<gene>
    <name evidence="2" type="ORF">GCM10010307_32560</name>
</gene>
<evidence type="ECO:0000256" key="1">
    <source>
        <dbReference type="SAM" id="MobiDB-lite"/>
    </source>
</evidence>
<reference evidence="3" key="1">
    <citation type="journal article" date="2019" name="Int. J. Syst. Evol. Microbiol.">
        <title>The Global Catalogue of Microorganisms (GCM) 10K type strain sequencing project: providing services to taxonomists for standard genome sequencing and annotation.</title>
        <authorList>
            <consortium name="The Broad Institute Genomics Platform"/>
            <consortium name="The Broad Institute Genome Sequencing Center for Infectious Disease"/>
            <person name="Wu L."/>
            <person name="Ma J."/>
        </authorList>
    </citation>
    <scope>NUCLEOTIDE SEQUENCE [LARGE SCALE GENOMIC DNA]</scope>
    <source>
        <strain evidence="3">JCM 4524</strain>
    </source>
</reference>
<feature type="region of interest" description="Disordered" evidence="1">
    <location>
        <begin position="383"/>
        <end position="407"/>
    </location>
</feature>
<comment type="caution">
    <text evidence="2">The sequence shown here is derived from an EMBL/GenBank/DDBJ whole genome shotgun (WGS) entry which is preliminary data.</text>
</comment>
<accession>A0ABP6D536</accession>
<proteinExistence type="predicted"/>
<organism evidence="2 3">
    <name type="scientific">Streptomyces vastus</name>
    <dbReference type="NCBI Taxonomy" id="285451"/>
    <lineage>
        <taxon>Bacteria</taxon>
        <taxon>Bacillati</taxon>
        <taxon>Actinomycetota</taxon>
        <taxon>Actinomycetes</taxon>
        <taxon>Kitasatosporales</taxon>
        <taxon>Streptomycetaceae</taxon>
        <taxon>Streptomyces</taxon>
    </lineage>
</organism>